<evidence type="ECO:0000313" key="3">
    <source>
        <dbReference type="EMBL" id="KKT59257.1"/>
    </source>
</evidence>
<organism evidence="3 4">
    <name type="scientific">Candidatus Giovannonibacteria bacterium GW2011_GWA1_44_25</name>
    <dbReference type="NCBI Taxonomy" id="1618645"/>
    <lineage>
        <taxon>Bacteria</taxon>
        <taxon>Candidatus Giovannoniibacteriota</taxon>
    </lineage>
</organism>
<dbReference type="InterPro" id="IPR002872">
    <property type="entry name" value="Proline_DH_dom"/>
</dbReference>
<evidence type="ECO:0000256" key="1">
    <source>
        <dbReference type="ARBA" id="ARBA00023002"/>
    </source>
</evidence>
<evidence type="ECO:0000259" key="2">
    <source>
        <dbReference type="Pfam" id="PF01619"/>
    </source>
</evidence>
<comment type="caution">
    <text evidence="3">The sequence shown here is derived from an EMBL/GenBank/DDBJ whole genome shotgun (WGS) entry which is preliminary data.</text>
</comment>
<gene>
    <name evidence="3" type="ORF">UW53_C0017G0004</name>
</gene>
<dbReference type="GO" id="GO:0004657">
    <property type="term" value="F:proline dehydrogenase activity"/>
    <property type="evidence" value="ECO:0007669"/>
    <property type="project" value="UniProtKB-ARBA"/>
</dbReference>
<dbReference type="Pfam" id="PF01619">
    <property type="entry name" value="Pro_dh"/>
    <property type="match status" value="1"/>
</dbReference>
<feature type="domain" description="Proline dehydrogenase" evidence="2">
    <location>
        <begin position="39"/>
        <end position="196"/>
    </location>
</feature>
<dbReference type="Proteomes" id="UP000034087">
    <property type="component" value="Unassembled WGS sequence"/>
</dbReference>
<accession>A0A0G1KSD9</accession>
<reference evidence="3 4" key="1">
    <citation type="journal article" date="2015" name="Nature">
        <title>rRNA introns, odd ribosomes, and small enigmatic genomes across a large radiation of phyla.</title>
        <authorList>
            <person name="Brown C.T."/>
            <person name="Hug L.A."/>
            <person name="Thomas B.C."/>
            <person name="Sharon I."/>
            <person name="Castelle C.J."/>
            <person name="Singh A."/>
            <person name="Wilkins M.J."/>
            <person name="Williams K.H."/>
            <person name="Banfield J.F."/>
        </authorList>
    </citation>
    <scope>NUCLEOTIDE SEQUENCE [LARGE SCALE GENOMIC DNA]</scope>
</reference>
<dbReference type="EMBL" id="LCIR01000017">
    <property type="protein sequence ID" value="KKT59257.1"/>
    <property type="molecule type" value="Genomic_DNA"/>
</dbReference>
<keyword evidence="1" id="KW-0560">Oxidoreductase</keyword>
<dbReference type="InterPro" id="IPR029041">
    <property type="entry name" value="FAD-linked_oxidoreductase-like"/>
</dbReference>
<dbReference type="Gene3D" id="3.20.20.220">
    <property type="match status" value="1"/>
</dbReference>
<protein>
    <submittedName>
        <fullName evidence="3">Proline dehydrogenase</fullName>
    </submittedName>
</protein>
<dbReference type="AlphaFoldDB" id="A0A0G1KSD9"/>
<proteinExistence type="predicted"/>
<name>A0A0G1KSD9_9BACT</name>
<evidence type="ECO:0000313" key="4">
    <source>
        <dbReference type="Proteomes" id="UP000034087"/>
    </source>
</evidence>
<sequence>MKTEVLKFAAKTAAALPFWELWAWPMAKNFIAGPDLQKAKKRALRLSQKGYPLIFNYAGEHASDFKTAQTAYNANIELIEWLKKRKIRASISLKFSAFGLTPTDILKNLKSDQIELFIDILNRTLDAGIRTWMDAEHIDARRHYNFVLPILWRKRFENLGRVIQANAEDENWEGFIKDCARVPIPTRICKGAYRNDPGTISFETEYPKIILQYRYAARTLISHYVETEIATSDDVIIGSGHLPPFAHFAMLLGINVQKAKELKEIGEPPHIYFIFGPNWAGYLKRRVLENPEYLLLPFKSAQSGIEAY</sequence>
<dbReference type="SUPFAM" id="SSF51730">
    <property type="entry name" value="FAD-linked oxidoreductase"/>
    <property type="match status" value="1"/>
</dbReference>
<dbReference type="GO" id="GO:0006562">
    <property type="term" value="P:L-proline catabolic process"/>
    <property type="evidence" value="ECO:0007669"/>
    <property type="project" value="UniProtKB-ARBA"/>
</dbReference>